<dbReference type="RefSeq" id="XP_014178426.1">
    <property type="nucleotide sequence ID" value="XM_014322951.1"/>
</dbReference>
<organism evidence="2 3">
    <name type="scientific">Trichosporon asahii var. asahii (strain ATCC 90039 / CBS 2479 / JCM 2466 / KCTC 7840 / NBRC 103889/ NCYC 2677 / UAMH 7654)</name>
    <name type="common">Yeast</name>
    <dbReference type="NCBI Taxonomy" id="1186058"/>
    <lineage>
        <taxon>Eukaryota</taxon>
        <taxon>Fungi</taxon>
        <taxon>Dikarya</taxon>
        <taxon>Basidiomycota</taxon>
        <taxon>Agaricomycotina</taxon>
        <taxon>Tremellomycetes</taxon>
        <taxon>Trichosporonales</taxon>
        <taxon>Trichosporonaceae</taxon>
        <taxon>Trichosporon</taxon>
    </lineage>
</organism>
<comment type="caution">
    <text evidence="2">The sequence shown here is derived from an EMBL/GenBank/DDBJ whole genome shotgun (WGS) entry which is preliminary data.</text>
</comment>
<dbReference type="VEuPathDB" id="FungiDB:A1Q1_04713"/>
<feature type="compositionally biased region" description="Polar residues" evidence="1">
    <location>
        <begin position="489"/>
        <end position="502"/>
    </location>
</feature>
<gene>
    <name evidence="2" type="ORF">A1Q1_04713</name>
</gene>
<feature type="compositionally biased region" description="Acidic residues" evidence="1">
    <location>
        <begin position="767"/>
        <end position="778"/>
    </location>
</feature>
<proteinExistence type="predicted"/>
<feature type="region of interest" description="Disordered" evidence="1">
    <location>
        <begin position="1"/>
        <end position="89"/>
    </location>
</feature>
<sequence>MSRSKQPPFPTQPAPASVSAVAAQLGQTTQPKAPAKRKRKASKTSHPAASPQPGDQSTVNTVQPPSSLKASRPLPTQAPPPRQRLRVAPVNPEPWVSKDIVERMFARFAQSRGGIVIDGKPFFTFVEAAAPSVSIWTPQLFADFMTYYAANARPRRPDSPLVDHKALFTFQQAVRRSYSRRHIRALTKEATTEATAARHVAEKLTTRRVPRPVLTPAEALRLARAVWSPEYHATFRRRLDVALYMALVLATGVPSTNIFPAAIPGKGYDEGPVYMLPAKNDGARWSDVEIWMTRYGPAAQFSCRAEGGRRYTLNDGNSLGMAASRLMAITMCFDELYGSGCHLGYLLSNVFWSVNGHDARIVAFNQELADKHIFRLDDEAETPMMREDMNFELARLAEAAGIEHEVTTGMFRRLVAHKVFEQHITPHAWVNDDERSPSPPLREVSETDLVQRPDPLTQRPISPESPTPYTGQPRNCLVDSPSDMKSMKSGPTSPTDSFSNHLSPPGPSQPKVAVHHQQLFGQTSALRGQYAQQAFVGGQTGVSAHVAMYGQFPKISDIRGIAPSVPAMPVFAQPQSASYSTQAFADSYHPQTALWPQSLQSQAPPAYPRVTQQPANAGYAPKDRGLPTPDDTPPDTFQMLPGFSSFVSQNNAGSSSTSTSTAYTPGLGLIFESTGDVTAAPNGQDKQTSAPDHTRQASKKLPELRPRSHAPPVVPRKIMTYQERVLDAVSRWMAGPASALQNGVDLVYTMIECDKRLPRNERYDPSAYDEEDVDTDEE</sequence>
<feature type="compositionally biased region" description="Polar residues" evidence="1">
    <location>
        <begin position="53"/>
        <end position="69"/>
    </location>
</feature>
<dbReference type="KEGG" id="tasa:A1Q1_04713"/>
<feature type="region of interest" description="Disordered" evidence="1">
    <location>
        <begin position="758"/>
        <end position="778"/>
    </location>
</feature>
<name>J5QD45_TRIAS</name>
<dbReference type="GeneID" id="25988225"/>
<evidence type="ECO:0000313" key="2">
    <source>
        <dbReference type="EMBL" id="EJT46748.1"/>
    </source>
</evidence>
<evidence type="ECO:0000313" key="3">
    <source>
        <dbReference type="Proteomes" id="UP000002748"/>
    </source>
</evidence>
<dbReference type="HOGENOM" id="CLU_359877_0_0_1"/>
<feature type="compositionally biased region" description="Basic and acidic residues" evidence="1">
    <location>
        <begin position="692"/>
        <end position="706"/>
    </location>
</feature>
<dbReference type="AlphaFoldDB" id="J5QD45"/>
<dbReference type="Proteomes" id="UP000002748">
    <property type="component" value="Unassembled WGS sequence"/>
</dbReference>
<dbReference type="EMBL" id="ALBS01000280">
    <property type="protein sequence ID" value="EJT46748.1"/>
    <property type="molecule type" value="Genomic_DNA"/>
</dbReference>
<feature type="compositionally biased region" description="Basic residues" evidence="1">
    <location>
        <begin position="34"/>
        <end position="43"/>
    </location>
</feature>
<reference evidence="2 3" key="1">
    <citation type="journal article" date="2012" name="Eukaryot. Cell">
        <title>Draft genome sequence of CBS 2479, the standard type strain of Trichosporon asahii.</title>
        <authorList>
            <person name="Yang R.Y."/>
            <person name="Li H.T."/>
            <person name="Zhu H."/>
            <person name="Zhou G.P."/>
            <person name="Wang M."/>
            <person name="Wang L."/>
        </authorList>
    </citation>
    <scope>NUCLEOTIDE SEQUENCE [LARGE SCALE GENOMIC DNA]</scope>
    <source>
        <strain evidence="3">ATCC 90039 / CBS 2479 / JCM 2466 / KCTC 7840 / NCYC 2677 / UAMH 7654</strain>
    </source>
</reference>
<evidence type="ECO:0000256" key="1">
    <source>
        <dbReference type="SAM" id="MobiDB-lite"/>
    </source>
</evidence>
<protein>
    <submittedName>
        <fullName evidence="2">Uncharacterized protein</fullName>
    </submittedName>
</protein>
<feature type="region of interest" description="Disordered" evidence="1">
    <location>
        <begin position="675"/>
        <end position="711"/>
    </location>
</feature>
<accession>J5QD45</accession>
<feature type="region of interest" description="Disordered" evidence="1">
    <location>
        <begin position="599"/>
        <end position="637"/>
    </location>
</feature>
<feature type="region of interest" description="Disordered" evidence="1">
    <location>
        <begin position="430"/>
        <end position="514"/>
    </location>
</feature>
<feature type="compositionally biased region" description="Low complexity" evidence="1">
    <location>
        <begin position="14"/>
        <end position="24"/>
    </location>
</feature>